<dbReference type="GO" id="GO:0006310">
    <property type="term" value="P:DNA recombination"/>
    <property type="evidence" value="ECO:0007669"/>
    <property type="project" value="UniProtKB-KW"/>
</dbReference>
<evidence type="ECO:0000256" key="2">
    <source>
        <dbReference type="ARBA" id="ARBA00008857"/>
    </source>
</evidence>
<evidence type="ECO:0000256" key="6">
    <source>
        <dbReference type="PROSITE-ProRule" id="PRU01248"/>
    </source>
</evidence>
<dbReference type="Pfam" id="PF14659">
    <property type="entry name" value="Phage_int_SAM_3"/>
    <property type="match status" value="1"/>
</dbReference>
<evidence type="ECO:0000259" key="8">
    <source>
        <dbReference type="PROSITE" id="PS51900"/>
    </source>
</evidence>
<evidence type="ECO:0000313" key="9">
    <source>
        <dbReference type="EMBL" id="MDB8004743.1"/>
    </source>
</evidence>
<dbReference type="PROSITE" id="PS51900">
    <property type="entry name" value="CB"/>
    <property type="match status" value="1"/>
</dbReference>
<comment type="function">
    <text evidence="1">Site-specific tyrosine recombinase, which acts by catalyzing the cutting and rejoining of the recombining DNA molecules.</text>
</comment>
<dbReference type="Pfam" id="PF00589">
    <property type="entry name" value="Phage_integrase"/>
    <property type="match status" value="1"/>
</dbReference>
<evidence type="ECO:0000256" key="5">
    <source>
        <dbReference type="ARBA" id="ARBA00023172"/>
    </source>
</evidence>
<dbReference type="InterPro" id="IPR011010">
    <property type="entry name" value="DNA_brk_join_enz"/>
</dbReference>
<keyword evidence="4 6" id="KW-0238">DNA-binding</keyword>
<dbReference type="CDD" id="cd01189">
    <property type="entry name" value="INT_ICEBs1_C_like"/>
    <property type="match status" value="1"/>
</dbReference>
<dbReference type="EMBL" id="JAQLXW010000020">
    <property type="protein sequence ID" value="MDB8004743.1"/>
    <property type="molecule type" value="Genomic_DNA"/>
</dbReference>
<name>A0AAW6D772_9FIRM</name>
<dbReference type="PROSITE" id="PS51898">
    <property type="entry name" value="TYR_RECOMBINASE"/>
    <property type="match status" value="1"/>
</dbReference>
<dbReference type="Gene3D" id="1.10.443.10">
    <property type="entry name" value="Intergrase catalytic core"/>
    <property type="match status" value="1"/>
</dbReference>
<dbReference type="GO" id="GO:0015074">
    <property type="term" value="P:DNA integration"/>
    <property type="evidence" value="ECO:0007669"/>
    <property type="project" value="UniProtKB-KW"/>
</dbReference>
<dbReference type="InterPro" id="IPR010998">
    <property type="entry name" value="Integrase_recombinase_N"/>
</dbReference>
<reference evidence="9" key="1">
    <citation type="submission" date="2023-01" db="EMBL/GenBank/DDBJ databases">
        <title>Human gut microbiome strain richness.</title>
        <authorList>
            <person name="Chen-Liaw A."/>
        </authorList>
    </citation>
    <scope>NUCLEOTIDE SEQUENCE</scope>
    <source>
        <strain evidence="9">1001283st1_G1_1001283B150217_161031</strain>
    </source>
</reference>
<evidence type="ECO:0000256" key="4">
    <source>
        <dbReference type="ARBA" id="ARBA00023125"/>
    </source>
</evidence>
<feature type="domain" description="Core-binding (CB)" evidence="8">
    <location>
        <begin position="23"/>
        <end position="103"/>
    </location>
</feature>
<dbReference type="InterPro" id="IPR004107">
    <property type="entry name" value="Integrase_SAM-like_N"/>
</dbReference>
<dbReference type="GO" id="GO:0003677">
    <property type="term" value="F:DNA binding"/>
    <property type="evidence" value="ECO:0007669"/>
    <property type="project" value="UniProtKB-UniRule"/>
</dbReference>
<keyword evidence="3" id="KW-0229">DNA integration</keyword>
<organism evidence="9 10">
    <name type="scientific">[Eubacterium] siraeum</name>
    <dbReference type="NCBI Taxonomy" id="39492"/>
    <lineage>
        <taxon>Bacteria</taxon>
        <taxon>Bacillati</taxon>
        <taxon>Bacillota</taxon>
        <taxon>Clostridia</taxon>
        <taxon>Eubacteriales</taxon>
        <taxon>Oscillospiraceae</taxon>
        <taxon>Oscillospiraceae incertae sedis</taxon>
    </lineage>
</organism>
<dbReference type="InterPro" id="IPR044068">
    <property type="entry name" value="CB"/>
</dbReference>
<feature type="domain" description="Tyr recombinase" evidence="7">
    <location>
        <begin position="119"/>
        <end position="297"/>
    </location>
</feature>
<evidence type="ECO:0000256" key="1">
    <source>
        <dbReference type="ARBA" id="ARBA00003283"/>
    </source>
</evidence>
<dbReference type="SUPFAM" id="SSF56349">
    <property type="entry name" value="DNA breaking-rejoining enzymes"/>
    <property type="match status" value="1"/>
</dbReference>
<dbReference type="AlphaFoldDB" id="A0AAW6D772"/>
<protein>
    <submittedName>
        <fullName evidence="9">Site-specific integrase</fullName>
    </submittedName>
</protein>
<evidence type="ECO:0000313" key="10">
    <source>
        <dbReference type="Proteomes" id="UP001210809"/>
    </source>
</evidence>
<keyword evidence="5" id="KW-0233">DNA recombination</keyword>
<sequence>MTKKQLLDKLVLILESEDANNTLTFETALEQYIKSKENILSPSTIRGYRILQRNAYDYINDLTLSEINELVLQKWANHNAIKYASKTINNQFGLITAVFKQNRIEIDTSSIRLKPKEPVNYIVPTPDEMHTIISSVYGEDIEIPVLFALLLGLRQSEIQALKWSNYRNCRIYVKGAIVPNENNKLIEKSTNKSFTSTRELAVPDYLIKRLDSIEHKGDYIVNNLTPNMILDRFFKLQEKYGMRRFTMHSLRHANASLMLQLGISDKYAMERLGHSTPYMLKTIYQHTFNEEHRRVADKVNKAINDLL</sequence>
<dbReference type="InterPro" id="IPR050090">
    <property type="entry name" value="Tyrosine_recombinase_XerCD"/>
</dbReference>
<proteinExistence type="inferred from homology"/>
<dbReference type="InterPro" id="IPR013762">
    <property type="entry name" value="Integrase-like_cat_sf"/>
</dbReference>
<dbReference type="Proteomes" id="UP001210809">
    <property type="component" value="Unassembled WGS sequence"/>
</dbReference>
<evidence type="ECO:0000259" key="7">
    <source>
        <dbReference type="PROSITE" id="PS51898"/>
    </source>
</evidence>
<dbReference type="InterPro" id="IPR002104">
    <property type="entry name" value="Integrase_catalytic"/>
</dbReference>
<gene>
    <name evidence="9" type="ORF">PNE09_11825</name>
</gene>
<dbReference type="PANTHER" id="PTHR30349:SF64">
    <property type="entry name" value="PROPHAGE INTEGRASE INTD-RELATED"/>
    <property type="match status" value="1"/>
</dbReference>
<comment type="caution">
    <text evidence="9">The sequence shown here is derived from an EMBL/GenBank/DDBJ whole genome shotgun (WGS) entry which is preliminary data.</text>
</comment>
<comment type="similarity">
    <text evidence="2">Belongs to the 'phage' integrase family.</text>
</comment>
<evidence type="ECO:0000256" key="3">
    <source>
        <dbReference type="ARBA" id="ARBA00022908"/>
    </source>
</evidence>
<dbReference type="Gene3D" id="1.10.150.130">
    <property type="match status" value="1"/>
</dbReference>
<accession>A0AAW6D772</accession>
<dbReference type="PANTHER" id="PTHR30349">
    <property type="entry name" value="PHAGE INTEGRASE-RELATED"/>
    <property type="match status" value="1"/>
</dbReference>